<proteinExistence type="predicted"/>
<dbReference type="InterPro" id="IPR025178">
    <property type="entry name" value="Lnb_N"/>
</dbReference>
<comment type="caution">
    <text evidence="6">The sequence shown here is derived from an EMBL/GenBank/DDBJ whole genome shotgun (WGS) entry which is preliminary data.</text>
</comment>
<accession>A0ABD7S1H9</accession>
<dbReference type="Pfam" id="PF25225">
    <property type="entry name" value="DUF7843"/>
    <property type="match status" value="1"/>
</dbReference>
<feature type="domain" description="DUF7840" evidence="4">
    <location>
        <begin position="389"/>
        <end position="608"/>
    </location>
</feature>
<dbReference type="Proteomes" id="UP000317327">
    <property type="component" value="Unassembled WGS sequence"/>
</dbReference>
<feature type="region of interest" description="Disordered" evidence="1">
    <location>
        <begin position="375"/>
        <end position="400"/>
    </location>
</feature>
<protein>
    <submittedName>
        <fullName evidence="6">DUF4105 domain-containing protein</fullName>
    </submittedName>
</protein>
<evidence type="ECO:0000313" key="6">
    <source>
        <dbReference type="EMBL" id="TRO21618.1"/>
    </source>
</evidence>
<feature type="compositionally biased region" description="Basic and acidic residues" evidence="1">
    <location>
        <begin position="383"/>
        <end position="397"/>
    </location>
</feature>
<dbReference type="Pfam" id="PF25222">
    <property type="entry name" value="DUF7840"/>
    <property type="match status" value="1"/>
</dbReference>
<feature type="domain" description="DUF7843" evidence="5">
    <location>
        <begin position="23"/>
        <end position="99"/>
    </location>
</feature>
<feature type="chain" id="PRO_5044878056" evidence="2">
    <location>
        <begin position="19"/>
        <end position="610"/>
    </location>
</feature>
<evidence type="ECO:0000313" key="7">
    <source>
        <dbReference type="Proteomes" id="UP000317327"/>
    </source>
</evidence>
<feature type="domain" description="Lnb N-terminal periplasmic" evidence="3">
    <location>
        <begin position="113"/>
        <end position="285"/>
    </location>
</feature>
<dbReference type="EMBL" id="SCFV01000001">
    <property type="protein sequence ID" value="TRO21618.1"/>
    <property type="molecule type" value="Genomic_DNA"/>
</dbReference>
<evidence type="ECO:0000259" key="5">
    <source>
        <dbReference type="Pfam" id="PF25225"/>
    </source>
</evidence>
<feature type="signal peptide" evidence="2">
    <location>
        <begin position="1"/>
        <end position="18"/>
    </location>
</feature>
<dbReference type="Pfam" id="PF13387">
    <property type="entry name" value="Lnb_N"/>
    <property type="match status" value="1"/>
</dbReference>
<organism evidence="6 7">
    <name type="scientific">Ectopseudomonas mendocina</name>
    <name type="common">Pseudomonas mendocina</name>
    <dbReference type="NCBI Taxonomy" id="300"/>
    <lineage>
        <taxon>Bacteria</taxon>
        <taxon>Pseudomonadati</taxon>
        <taxon>Pseudomonadota</taxon>
        <taxon>Gammaproteobacteria</taxon>
        <taxon>Pseudomonadales</taxon>
        <taxon>Pseudomonadaceae</taxon>
        <taxon>Ectopseudomonas</taxon>
    </lineage>
</organism>
<dbReference type="InterPro" id="IPR057165">
    <property type="entry name" value="DUF7843"/>
</dbReference>
<evidence type="ECO:0000259" key="4">
    <source>
        <dbReference type="Pfam" id="PF25222"/>
    </source>
</evidence>
<dbReference type="InterPro" id="IPR057162">
    <property type="entry name" value="DUF7840"/>
</dbReference>
<name>A0ABD7S1H9_ECTME</name>
<reference evidence="6 7" key="1">
    <citation type="submission" date="2019-01" db="EMBL/GenBank/DDBJ databases">
        <title>Whole genome shotgun sequencing of Pseudomonas spp. isolated by its ability to degrade furfural.</title>
        <authorList>
            <person name="Donoso R."/>
            <person name="Farkas C."/>
            <person name="Villegas P."/>
            <person name="Gonzales-Toro F."/>
            <person name="Guajardo-Parra M."/>
            <person name="Araya-Nail M."/>
            <person name="Morgante V."/>
            <person name="Perez-Pantoja D."/>
        </authorList>
    </citation>
    <scope>NUCLEOTIDE SEQUENCE [LARGE SCALE GENOMIC DNA]</scope>
    <source>
        <strain evidence="6 7">VN231</strain>
    </source>
</reference>
<keyword evidence="2" id="KW-0732">Signal</keyword>
<evidence type="ECO:0000256" key="2">
    <source>
        <dbReference type="SAM" id="SignalP"/>
    </source>
</evidence>
<evidence type="ECO:0000259" key="3">
    <source>
        <dbReference type="Pfam" id="PF13387"/>
    </source>
</evidence>
<dbReference type="AlphaFoldDB" id="A0ABD7S1H9"/>
<sequence length="610" mass="69640">MKRIFAVLALSFSLPLHAATAETLATDPYWIALGHYETGKLGGWRSYVDDGDFFLARNGASDPAAELQATLKALYQPTELGDRHPQCIYPARTRWLKAQLQLDDLPSPDCAEYRNWFADVNPHSTVLVFPAAYLNSPSSMFGHTLLRIDQPDIDSHNTALLSYALNFGAFIEGNDNSILYAWRGLMGGYPGLFALVPYREKLSEYNRLENRDLWEYRLNLTPEETARMVEHVWELKQIRFDYFFFDENCSYRLLELLEIARPGIELTEHFPLTAIPTDTVRAVKDAGLVGRIDYRPSRERELLARAEPLESEEQIWVLRLSEDPVQLENADFLAIPKERRALIQDAAFRLVRYHANDEERSSNAQRSFQLLGAINRNPPPPLEVERPPLPEEGHESRTWQLAGGSRDDRAFAEYGLRMAYHDLNDNLDGFPLGAQIEIFQLKLRQYENNHWQLQRLDLANIRSLTPRNALIQPLSWQVGGGLERVLGEDGDSRLVGHISGGAGATWELYRDLLGFALGTTRLEYNEDFAAVISPALGFNAGLLWRNPLGNLTLEAASDYFHNGEVRQRLSLNQQWEVSRNLGLRLSAQREFSQLASPVNEVKLELRWYHY</sequence>
<gene>
    <name evidence="6" type="ORF">EQ836_03500</name>
</gene>
<evidence type="ECO:0000256" key="1">
    <source>
        <dbReference type="SAM" id="MobiDB-lite"/>
    </source>
</evidence>